<keyword evidence="1" id="KW-0472">Membrane</keyword>
<reference evidence="2" key="2">
    <citation type="submission" date="2020-11" db="EMBL/GenBank/DDBJ databases">
        <authorList>
            <person name="McCartney M.A."/>
            <person name="Auch B."/>
            <person name="Kono T."/>
            <person name="Mallez S."/>
            <person name="Becker A."/>
            <person name="Gohl D.M."/>
            <person name="Silverstein K.A.T."/>
            <person name="Koren S."/>
            <person name="Bechman K.B."/>
            <person name="Herman A."/>
            <person name="Abrahante J.E."/>
            <person name="Garbe J."/>
        </authorList>
    </citation>
    <scope>NUCLEOTIDE SEQUENCE</scope>
    <source>
        <strain evidence="2">Duluth1</strain>
        <tissue evidence="2">Whole animal</tissue>
    </source>
</reference>
<keyword evidence="3" id="KW-1185">Reference proteome</keyword>
<dbReference type="Proteomes" id="UP000828390">
    <property type="component" value="Unassembled WGS sequence"/>
</dbReference>
<reference evidence="2" key="1">
    <citation type="journal article" date="2019" name="bioRxiv">
        <title>The Genome of the Zebra Mussel, Dreissena polymorpha: A Resource for Invasive Species Research.</title>
        <authorList>
            <person name="McCartney M.A."/>
            <person name="Auch B."/>
            <person name="Kono T."/>
            <person name="Mallez S."/>
            <person name="Zhang Y."/>
            <person name="Obille A."/>
            <person name="Becker A."/>
            <person name="Abrahante J.E."/>
            <person name="Garbe J."/>
            <person name="Badalamenti J.P."/>
            <person name="Herman A."/>
            <person name="Mangelson H."/>
            <person name="Liachko I."/>
            <person name="Sullivan S."/>
            <person name="Sone E.D."/>
            <person name="Koren S."/>
            <person name="Silverstein K.A.T."/>
            <person name="Beckman K.B."/>
            <person name="Gohl D.M."/>
        </authorList>
    </citation>
    <scope>NUCLEOTIDE SEQUENCE</scope>
    <source>
        <strain evidence="2">Duluth1</strain>
        <tissue evidence="2">Whole animal</tissue>
    </source>
</reference>
<comment type="caution">
    <text evidence="2">The sequence shown here is derived from an EMBL/GenBank/DDBJ whole genome shotgun (WGS) entry which is preliminary data.</text>
</comment>
<sequence>MSNAAMTILRRLWTSIYISFPTKLRPKKTSSNSHSSFPPTTRPVQIMTIEMIKMMMMMMMIMMMMMMIMMI</sequence>
<accession>A0A9D4ISI2</accession>
<evidence type="ECO:0000313" key="2">
    <source>
        <dbReference type="EMBL" id="KAH3786516.1"/>
    </source>
</evidence>
<organism evidence="2 3">
    <name type="scientific">Dreissena polymorpha</name>
    <name type="common">Zebra mussel</name>
    <name type="synonym">Mytilus polymorpha</name>
    <dbReference type="NCBI Taxonomy" id="45954"/>
    <lineage>
        <taxon>Eukaryota</taxon>
        <taxon>Metazoa</taxon>
        <taxon>Spiralia</taxon>
        <taxon>Lophotrochozoa</taxon>
        <taxon>Mollusca</taxon>
        <taxon>Bivalvia</taxon>
        <taxon>Autobranchia</taxon>
        <taxon>Heteroconchia</taxon>
        <taxon>Euheterodonta</taxon>
        <taxon>Imparidentia</taxon>
        <taxon>Neoheterodontei</taxon>
        <taxon>Myida</taxon>
        <taxon>Dreissenoidea</taxon>
        <taxon>Dreissenidae</taxon>
        <taxon>Dreissena</taxon>
    </lineage>
</organism>
<gene>
    <name evidence="2" type="ORF">DPMN_164623</name>
</gene>
<keyword evidence="1" id="KW-1133">Transmembrane helix</keyword>
<keyword evidence="1" id="KW-0812">Transmembrane</keyword>
<dbReference type="AlphaFoldDB" id="A0A9D4ISI2"/>
<proteinExistence type="predicted"/>
<evidence type="ECO:0000313" key="3">
    <source>
        <dbReference type="Proteomes" id="UP000828390"/>
    </source>
</evidence>
<protein>
    <submittedName>
        <fullName evidence="2">Uncharacterized protein</fullName>
    </submittedName>
</protein>
<dbReference type="EMBL" id="JAIWYP010000008">
    <property type="protein sequence ID" value="KAH3786516.1"/>
    <property type="molecule type" value="Genomic_DNA"/>
</dbReference>
<name>A0A9D4ISI2_DREPO</name>
<evidence type="ECO:0000256" key="1">
    <source>
        <dbReference type="SAM" id="Phobius"/>
    </source>
</evidence>
<feature type="transmembrane region" description="Helical" evidence="1">
    <location>
        <begin position="51"/>
        <end position="70"/>
    </location>
</feature>